<evidence type="ECO:0000256" key="4">
    <source>
        <dbReference type="ARBA" id="ARBA00022917"/>
    </source>
</evidence>
<evidence type="ECO:0000259" key="11">
    <source>
        <dbReference type="Pfam" id="PF00707"/>
    </source>
</evidence>
<dbReference type="GeneTree" id="ENSGT00390000014424"/>
<gene>
    <name evidence="13" type="primary">MTIF3</name>
</gene>
<keyword evidence="14" id="KW-1185">Reference proteome</keyword>
<comment type="similarity">
    <text evidence="2">Belongs to the IF-3 family.</text>
</comment>
<dbReference type="Bgee" id="ENSACAG00000003250">
    <property type="expression patterns" value="Expressed in forelimb bud and 13 other cell types or tissues"/>
</dbReference>
<name>H9G780_ANOCA</name>
<dbReference type="Pfam" id="PF05198">
    <property type="entry name" value="IF3_N"/>
    <property type="match status" value="1"/>
</dbReference>
<evidence type="ECO:0000313" key="14">
    <source>
        <dbReference type="Proteomes" id="UP000001646"/>
    </source>
</evidence>
<keyword evidence="10" id="KW-0472">Membrane</keyword>
<protein>
    <recommendedName>
        <fullName evidence="8">Translation initiation factor IF-3, mitochondrial</fullName>
    </recommendedName>
</protein>
<dbReference type="STRING" id="28377.ENSACAP00000003134"/>
<reference evidence="13" key="2">
    <citation type="submission" date="2025-08" db="UniProtKB">
        <authorList>
            <consortium name="Ensembl"/>
        </authorList>
    </citation>
    <scope>IDENTIFICATION</scope>
</reference>
<dbReference type="GO" id="GO:0032790">
    <property type="term" value="P:ribosome disassembly"/>
    <property type="evidence" value="ECO:0000318"/>
    <property type="project" value="GO_Central"/>
</dbReference>
<evidence type="ECO:0000256" key="5">
    <source>
        <dbReference type="ARBA" id="ARBA00022946"/>
    </source>
</evidence>
<dbReference type="GO" id="GO:0043022">
    <property type="term" value="F:ribosome binding"/>
    <property type="evidence" value="ECO:0000318"/>
    <property type="project" value="GO_Central"/>
</dbReference>
<dbReference type="InterPro" id="IPR019814">
    <property type="entry name" value="Translation_initiation_fac_3_N"/>
</dbReference>
<dbReference type="Proteomes" id="UP000001646">
    <property type="component" value="Unplaced"/>
</dbReference>
<dbReference type="GO" id="GO:0008135">
    <property type="term" value="F:translation factor activity, RNA binding"/>
    <property type="evidence" value="ECO:0007669"/>
    <property type="project" value="Ensembl"/>
</dbReference>
<feature type="transmembrane region" description="Helical" evidence="10">
    <location>
        <begin position="6"/>
        <end position="27"/>
    </location>
</feature>
<evidence type="ECO:0000256" key="1">
    <source>
        <dbReference type="ARBA" id="ARBA00004173"/>
    </source>
</evidence>
<feature type="compositionally biased region" description="Basic and acidic residues" evidence="9">
    <location>
        <begin position="283"/>
        <end position="307"/>
    </location>
</feature>
<dbReference type="HOGENOM" id="CLU_086230_0_1_1"/>
<dbReference type="InterPro" id="IPR019815">
    <property type="entry name" value="Translation_initiation_fac_3_C"/>
</dbReference>
<dbReference type="InParanoid" id="H9G780"/>
<reference evidence="13" key="3">
    <citation type="submission" date="2025-09" db="UniProtKB">
        <authorList>
            <consortium name="Ensembl"/>
        </authorList>
    </citation>
    <scope>IDENTIFICATION</scope>
</reference>
<dbReference type="eggNOG" id="ENOG502SBZS">
    <property type="taxonomic scope" value="Eukaryota"/>
</dbReference>
<feature type="domain" description="Translation initiation factor 3 N-terminal" evidence="12">
    <location>
        <begin position="122"/>
        <end position="189"/>
    </location>
</feature>
<dbReference type="SUPFAM" id="SSF55200">
    <property type="entry name" value="Translation initiation factor IF3, C-terminal domain"/>
    <property type="match status" value="1"/>
</dbReference>
<feature type="domain" description="Translation initiation factor 3 C-terminal" evidence="11">
    <location>
        <begin position="199"/>
        <end position="272"/>
    </location>
</feature>
<feature type="compositionally biased region" description="Polar residues" evidence="9">
    <location>
        <begin position="308"/>
        <end position="317"/>
    </location>
</feature>
<dbReference type="GO" id="GO:0070124">
    <property type="term" value="P:mitochondrial translational initiation"/>
    <property type="evidence" value="ECO:0000318"/>
    <property type="project" value="GO_Central"/>
</dbReference>
<keyword evidence="4" id="KW-0648">Protein biosynthesis</keyword>
<dbReference type="GO" id="GO:0003743">
    <property type="term" value="F:translation initiation factor activity"/>
    <property type="evidence" value="ECO:0000318"/>
    <property type="project" value="GO_Central"/>
</dbReference>
<dbReference type="Gene3D" id="3.30.110.10">
    <property type="entry name" value="Translation initiation factor 3 (IF-3), C-terminal domain"/>
    <property type="match status" value="1"/>
</dbReference>
<comment type="function">
    <text evidence="7">IF-3 binds to the 28S ribosomal subunit and shifts the equilibrium between 55S ribosomes and their 39S and 28S subunits in favor of the free subunits, thus enhancing the availability of 28S subunits on which protein synthesis initiation begins.</text>
</comment>
<dbReference type="NCBIfam" id="TIGR00168">
    <property type="entry name" value="infC"/>
    <property type="match status" value="1"/>
</dbReference>
<dbReference type="InterPro" id="IPR001288">
    <property type="entry name" value="Translation_initiation_fac_3"/>
</dbReference>
<dbReference type="Pfam" id="PF00707">
    <property type="entry name" value="IF3_C"/>
    <property type="match status" value="1"/>
</dbReference>
<dbReference type="InterPro" id="IPR036787">
    <property type="entry name" value="T_IF-3_N_sf"/>
</dbReference>
<keyword evidence="5" id="KW-0809">Transit peptide</keyword>
<evidence type="ECO:0000256" key="3">
    <source>
        <dbReference type="ARBA" id="ARBA00022540"/>
    </source>
</evidence>
<dbReference type="InterPro" id="IPR036788">
    <property type="entry name" value="T_IF-3_C_sf"/>
</dbReference>
<dbReference type="Gene3D" id="3.10.20.80">
    <property type="entry name" value="Translation initiation factor 3 (IF-3), N-terminal domain"/>
    <property type="match status" value="1"/>
</dbReference>
<dbReference type="FunFam" id="3.10.20.80:FF:000002">
    <property type="entry name" value="Mitochondrial translational initiation factor 3"/>
    <property type="match status" value="1"/>
</dbReference>
<evidence type="ECO:0000256" key="6">
    <source>
        <dbReference type="ARBA" id="ARBA00023128"/>
    </source>
</evidence>
<evidence type="ECO:0000256" key="9">
    <source>
        <dbReference type="SAM" id="MobiDB-lite"/>
    </source>
</evidence>
<evidence type="ECO:0000259" key="12">
    <source>
        <dbReference type="Pfam" id="PF05198"/>
    </source>
</evidence>
<evidence type="ECO:0000313" key="13">
    <source>
        <dbReference type="Ensembl" id="ENSACAP00000003134.3"/>
    </source>
</evidence>
<evidence type="ECO:0000256" key="2">
    <source>
        <dbReference type="ARBA" id="ARBA00005439"/>
    </source>
</evidence>
<evidence type="ECO:0000256" key="10">
    <source>
        <dbReference type="SAM" id="Phobius"/>
    </source>
</evidence>
<feature type="region of interest" description="Disordered" evidence="9">
    <location>
        <begin position="283"/>
        <end position="317"/>
    </location>
</feature>
<keyword evidence="10" id="KW-0812">Transmembrane</keyword>
<keyword evidence="10" id="KW-1133">Transmembrane helix</keyword>
<proteinExistence type="inferred from homology"/>
<evidence type="ECO:0000256" key="7">
    <source>
        <dbReference type="ARBA" id="ARBA00059316"/>
    </source>
</evidence>
<reference evidence="13" key="1">
    <citation type="submission" date="2009-12" db="EMBL/GenBank/DDBJ databases">
        <title>The Genome Sequence of Anolis carolinensis (Green Anole Lizard).</title>
        <authorList>
            <consortium name="The Genome Sequencing Platform"/>
            <person name="Di Palma F."/>
            <person name="Alfoldi J."/>
            <person name="Heiman D."/>
            <person name="Young S."/>
            <person name="Grabherr M."/>
            <person name="Johnson J."/>
            <person name="Lander E.S."/>
            <person name="Lindblad-Toh K."/>
        </authorList>
    </citation>
    <scope>NUCLEOTIDE SEQUENCE [LARGE SCALE GENOMIC DNA]</scope>
    <source>
        <strain evidence="13">JBL SC #1</strain>
    </source>
</reference>
<dbReference type="AlphaFoldDB" id="H9G780"/>
<dbReference type="SUPFAM" id="SSF54364">
    <property type="entry name" value="Translation initiation factor IF3, N-terminal domain"/>
    <property type="match status" value="1"/>
</dbReference>
<sequence length="317" mass="36022">MQNQVILLIAFLNNFVAYPTFIFWGFLTSFSSSSRMAALCLKKLLAQAKRDQVNLISRYLATFGVCPLKRTPPSQTWLVTEHATKGLLPFPTQSFCTHEAAEEKLKGKKINPNAKKTIESVGKKIPHRIVQLIDENGNNEGTMHRADVIRIMDERGLRLVLLSEKADPPVYRLMSGHQIHEERMKLREKQKANPSNGPVQQKEITLSTTIAQHDLDTKIKQIQQWIDKKHHVRVTVQQKRADDEPKHTLALFSQILDAMPEKATYLSEPRIAKEGRGTCVLRHMSEKEIRELKTRGKNKEGPGDTEKSTTTSDALNQ</sequence>
<dbReference type="FunFam" id="3.30.110.10:FF:000004">
    <property type="entry name" value="Translation initiation factor IF-3, mitochondrial"/>
    <property type="match status" value="1"/>
</dbReference>
<keyword evidence="3" id="KW-0396">Initiation factor</keyword>
<dbReference type="Ensembl" id="ENSACAT00000003214.4">
    <property type="protein sequence ID" value="ENSACAP00000003134.3"/>
    <property type="gene ID" value="ENSACAG00000003250.4"/>
</dbReference>
<dbReference type="PANTHER" id="PTHR10938">
    <property type="entry name" value="TRANSLATION INITIATION FACTOR IF-3"/>
    <property type="match status" value="1"/>
</dbReference>
<keyword evidence="6" id="KW-0496">Mitochondrion</keyword>
<evidence type="ECO:0000256" key="8">
    <source>
        <dbReference type="ARBA" id="ARBA00073270"/>
    </source>
</evidence>
<dbReference type="PANTHER" id="PTHR10938:SF0">
    <property type="entry name" value="TRANSLATION INITIATION FACTOR IF-3, MITOCHONDRIAL"/>
    <property type="match status" value="1"/>
</dbReference>
<organism evidence="13 14">
    <name type="scientific">Anolis carolinensis</name>
    <name type="common">Green anole</name>
    <name type="synonym">American chameleon</name>
    <dbReference type="NCBI Taxonomy" id="28377"/>
    <lineage>
        <taxon>Eukaryota</taxon>
        <taxon>Metazoa</taxon>
        <taxon>Chordata</taxon>
        <taxon>Craniata</taxon>
        <taxon>Vertebrata</taxon>
        <taxon>Euteleostomi</taxon>
        <taxon>Lepidosauria</taxon>
        <taxon>Squamata</taxon>
        <taxon>Bifurcata</taxon>
        <taxon>Unidentata</taxon>
        <taxon>Episquamata</taxon>
        <taxon>Toxicofera</taxon>
        <taxon>Iguania</taxon>
        <taxon>Dactyloidae</taxon>
        <taxon>Anolis</taxon>
    </lineage>
</organism>
<comment type="subcellular location">
    <subcellularLocation>
        <location evidence="1">Mitochondrion</location>
    </subcellularLocation>
</comment>
<dbReference type="GO" id="GO:0043024">
    <property type="term" value="F:ribosomal small subunit binding"/>
    <property type="evidence" value="ECO:0007669"/>
    <property type="project" value="Ensembl"/>
</dbReference>
<accession>H9G780</accession>
<dbReference type="GO" id="GO:0005739">
    <property type="term" value="C:mitochondrion"/>
    <property type="evidence" value="ECO:0000318"/>
    <property type="project" value="GO_Central"/>
</dbReference>